<protein>
    <submittedName>
        <fullName evidence="2">Uncharacterized protein</fullName>
    </submittedName>
</protein>
<dbReference type="EMBL" id="JANPWB010000011">
    <property type="protein sequence ID" value="KAJ1125607.1"/>
    <property type="molecule type" value="Genomic_DNA"/>
</dbReference>
<evidence type="ECO:0000256" key="1">
    <source>
        <dbReference type="SAM" id="MobiDB-lite"/>
    </source>
</evidence>
<accession>A0AAV7PB94</accession>
<dbReference type="AlphaFoldDB" id="A0AAV7PB94"/>
<dbReference type="Proteomes" id="UP001066276">
    <property type="component" value="Chromosome 7"/>
</dbReference>
<keyword evidence="3" id="KW-1185">Reference proteome</keyword>
<sequence length="290" mass="30379">MWTPGCTENKGAETKDPLRFVTAASLRCAKSPYGRTGVLGCLFSAQNESARFSSAPEAVVAPSSSGRIHHPAAADPLHQMTGRAQQRLPSLYGVPPFPLRGPRSLQRFHPGAGRSLVPCWTPAESHVQDFAPQPPPSCSARTGVGAPTATPDPQGGEAVPPRPESGGAPGRPPSAAPGLTGVRLRPAVACVPSPSPPATPHNSSLQLQGRAPECAEAAPSPSRRGVWGAKFRLHRFPLDQAIPVCVDCPAGSQGELFVRISWQALSEPFGYAPDILAGSATPLVKNIHRY</sequence>
<gene>
    <name evidence="2" type="ORF">NDU88_004032</name>
</gene>
<evidence type="ECO:0000313" key="3">
    <source>
        <dbReference type="Proteomes" id="UP001066276"/>
    </source>
</evidence>
<proteinExistence type="predicted"/>
<organism evidence="2 3">
    <name type="scientific">Pleurodeles waltl</name>
    <name type="common">Iberian ribbed newt</name>
    <dbReference type="NCBI Taxonomy" id="8319"/>
    <lineage>
        <taxon>Eukaryota</taxon>
        <taxon>Metazoa</taxon>
        <taxon>Chordata</taxon>
        <taxon>Craniata</taxon>
        <taxon>Vertebrata</taxon>
        <taxon>Euteleostomi</taxon>
        <taxon>Amphibia</taxon>
        <taxon>Batrachia</taxon>
        <taxon>Caudata</taxon>
        <taxon>Salamandroidea</taxon>
        <taxon>Salamandridae</taxon>
        <taxon>Pleurodelinae</taxon>
        <taxon>Pleurodeles</taxon>
    </lineage>
</organism>
<reference evidence="2" key="1">
    <citation type="journal article" date="2022" name="bioRxiv">
        <title>Sequencing and chromosome-scale assembly of the giantPleurodeles waltlgenome.</title>
        <authorList>
            <person name="Brown T."/>
            <person name="Elewa A."/>
            <person name="Iarovenko S."/>
            <person name="Subramanian E."/>
            <person name="Araus A.J."/>
            <person name="Petzold A."/>
            <person name="Susuki M."/>
            <person name="Suzuki K.-i.T."/>
            <person name="Hayashi T."/>
            <person name="Toyoda A."/>
            <person name="Oliveira C."/>
            <person name="Osipova E."/>
            <person name="Leigh N.D."/>
            <person name="Simon A."/>
            <person name="Yun M.H."/>
        </authorList>
    </citation>
    <scope>NUCLEOTIDE SEQUENCE</scope>
    <source>
        <strain evidence="2">20211129_DDA</strain>
        <tissue evidence="2">Liver</tissue>
    </source>
</reference>
<comment type="caution">
    <text evidence="2">The sequence shown here is derived from an EMBL/GenBank/DDBJ whole genome shotgun (WGS) entry which is preliminary data.</text>
</comment>
<feature type="region of interest" description="Disordered" evidence="1">
    <location>
        <begin position="127"/>
        <end position="180"/>
    </location>
</feature>
<name>A0AAV7PB94_PLEWA</name>
<evidence type="ECO:0000313" key="2">
    <source>
        <dbReference type="EMBL" id="KAJ1125607.1"/>
    </source>
</evidence>